<dbReference type="GO" id="GO:0007155">
    <property type="term" value="P:cell adhesion"/>
    <property type="evidence" value="ECO:0007669"/>
    <property type="project" value="TreeGrafter"/>
</dbReference>
<reference evidence="4 5" key="1">
    <citation type="submission" date="2019-03" db="EMBL/GenBank/DDBJ databases">
        <title>Genome Sequencing and Assembly of Various Microbes Isolated from Partially Reclaimed Soil and Acid Mine Drainage (AMD) Site.</title>
        <authorList>
            <person name="Steinbock B."/>
            <person name="Bechtold R."/>
            <person name="Sevigny J.L."/>
            <person name="Thomas D."/>
            <person name="Cuthill L.R."/>
            <person name="Aveiro Johannsen E.J."/>
            <person name="Thomas K."/>
            <person name="Ghosh A."/>
        </authorList>
    </citation>
    <scope>NUCLEOTIDE SEQUENCE [LARGE SCALE GENOMIC DNA]</scope>
    <source>
        <strain evidence="4 5">S-A1</strain>
    </source>
</reference>
<dbReference type="Pfam" id="PF02469">
    <property type="entry name" value="Fasciclin"/>
    <property type="match status" value="1"/>
</dbReference>
<dbReference type="AlphaFoldDB" id="A0A4R5YEF0"/>
<dbReference type="GO" id="GO:0031012">
    <property type="term" value="C:extracellular matrix"/>
    <property type="evidence" value="ECO:0007669"/>
    <property type="project" value="TreeGrafter"/>
</dbReference>
<evidence type="ECO:0000256" key="2">
    <source>
        <dbReference type="SAM" id="SignalP"/>
    </source>
</evidence>
<dbReference type="InterPro" id="IPR000782">
    <property type="entry name" value="FAS1_domain"/>
</dbReference>
<dbReference type="OrthoDB" id="9800666at2"/>
<dbReference type="GO" id="GO:0050839">
    <property type="term" value="F:cell adhesion molecule binding"/>
    <property type="evidence" value="ECO:0007669"/>
    <property type="project" value="TreeGrafter"/>
</dbReference>
<dbReference type="STRING" id="683150.G205_02558"/>
<dbReference type="Gene3D" id="2.30.180.10">
    <property type="entry name" value="FAS1 domain"/>
    <property type="match status" value="1"/>
</dbReference>
<feature type="chain" id="PRO_5039121691" evidence="2">
    <location>
        <begin position="27"/>
        <end position="226"/>
    </location>
</feature>
<keyword evidence="1 2" id="KW-0732">Signal</keyword>
<evidence type="ECO:0000259" key="3">
    <source>
        <dbReference type="PROSITE" id="PS50213"/>
    </source>
</evidence>
<sequence length="226" mass="22079">MQTITRTTFSVAGVAAAALLGLTACGGTGSTSGSSAAAESPSAAASSMAASPSASPSAAAMDPAANLVGPGCAGYAEQVPTGAGSVEGMALDPVAVAASNNPILTTLTAAVSGKLNPKVDLVDTLNGGKFTVFAPVDEAFAKIDPATIETLKTDDALLSKILTYHVVPGQITPDMIAGTHATVQGGSVTVSGSGDALKVDDANVICGGVKTKNATVYLIDSVLMPK</sequence>
<protein>
    <submittedName>
        <fullName evidence="4">Fasciclin domain-containing protein</fullName>
    </submittedName>
</protein>
<name>A0A4R5YEF0_9MICC</name>
<dbReference type="PANTHER" id="PTHR10900:SF77">
    <property type="entry name" value="FI19380P1"/>
    <property type="match status" value="1"/>
</dbReference>
<feature type="signal peptide" evidence="2">
    <location>
        <begin position="1"/>
        <end position="26"/>
    </location>
</feature>
<evidence type="ECO:0000256" key="1">
    <source>
        <dbReference type="ARBA" id="ARBA00022729"/>
    </source>
</evidence>
<dbReference type="InterPro" id="IPR050904">
    <property type="entry name" value="Adhesion/Biosynth-related"/>
</dbReference>
<feature type="domain" description="FAS1" evidence="3">
    <location>
        <begin position="91"/>
        <end position="223"/>
    </location>
</feature>
<dbReference type="GO" id="GO:0005615">
    <property type="term" value="C:extracellular space"/>
    <property type="evidence" value="ECO:0007669"/>
    <property type="project" value="TreeGrafter"/>
</dbReference>
<dbReference type="PROSITE" id="PS50213">
    <property type="entry name" value="FAS1"/>
    <property type="match status" value="1"/>
</dbReference>
<dbReference type="SUPFAM" id="SSF82153">
    <property type="entry name" value="FAS1 domain"/>
    <property type="match status" value="1"/>
</dbReference>
<evidence type="ECO:0000313" key="4">
    <source>
        <dbReference type="EMBL" id="TDL41695.1"/>
    </source>
</evidence>
<dbReference type="PANTHER" id="PTHR10900">
    <property type="entry name" value="PERIOSTIN-RELATED"/>
    <property type="match status" value="1"/>
</dbReference>
<comment type="caution">
    <text evidence="4">The sequence shown here is derived from an EMBL/GenBank/DDBJ whole genome shotgun (WGS) entry which is preliminary data.</text>
</comment>
<dbReference type="SMART" id="SM00554">
    <property type="entry name" value="FAS1"/>
    <property type="match status" value="1"/>
</dbReference>
<dbReference type="GO" id="GO:0030198">
    <property type="term" value="P:extracellular matrix organization"/>
    <property type="evidence" value="ECO:0007669"/>
    <property type="project" value="TreeGrafter"/>
</dbReference>
<organism evidence="4 5">
    <name type="scientific">Arthrobacter nitrophenolicus</name>
    <dbReference type="NCBI Taxonomy" id="683150"/>
    <lineage>
        <taxon>Bacteria</taxon>
        <taxon>Bacillati</taxon>
        <taxon>Actinomycetota</taxon>
        <taxon>Actinomycetes</taxon>
        <taxon>Micrococcales</taxon>
        <taxon>Micrococcaceae</taxon>
        <taxon>Arthrobacter</taxon>
    </lineage>
</organism>
<dbReference type="Proteomes" id="UP000294621">
    <property type="component" value="Unassembled WGS sequence"/>
</dbReference>
<evidence type="ECO:0000313" key="5">
    <source>
        <dbReference type="Proteomes" id="UP000294621"/>
    </source>
</evidence>
<accession>A0A4R5YEF0</accession>
<dbReference type="PROSITE" id="PS51257">
    <property type="entry name" value="PROKAR_LIPOPROTEIN"/>
    <property type="match status" value="1"/>
</dbReference>
<dbReference type="RefSeq" id="WP_133346337.1">
    <property type="nucleotide sequence ID" value="NZ_SMZQ01000001.1"/>
</dbReference>
<dbReference type="FunFam" id="2.30.180.10:FF:000019">
    <property type="entry name" value="Cell surface lipoprotein"/>
    <property type="match status" value="1"/>
</dbReference>
<dbReference type="InterPro" id="IPR036378">
    <property type="entry name" value="FAS1_dom_sf"/>
</dbReference>
<dbReference type="EMBL" id="SMZQ01000001">
    <property type="protein sequence ID" value="TDL41695.1"/>
    <property type="molecule type" value="Genomic_DNA"/>
</dbReference>
<proteinExistence type="predicted"/>
<gene>
    <name evidence="4" type="ORF">E2R57_03350</name>
</gene>